<reference evidence="8" key="1">
    <citation type="journal article" date="2019" name="bioRxiv">
        <title>The Genome of the Zebra Mussel, Dreissena polymorpha: A Resource for Invasive Species Research.</title>
        <authorList>
            <person name="McCartney M.A."/>
            <person name="Auch B."/>
            <person name="Kono T."/>
            <person name="Mallez S."/>
            <person name="Zhang Y."/>
            <person name="Obille A."/>
            <person name="Becker A."/>
            <person name="Abrahante J.E."/>
            <person name="Garbe J."/>
            <person name="Badalamenti J.P."/>
            <person name="Herman A."/>
            <person name="Mangelson H."/>
            <person name="Liachko I."/>
            <person name="Sullivan S."/>
            <person name="Sone E.D."/>
            <person name="Koren S."/>
            <person name="Silverstein K.A.T."/>
            <person name="Beckman K.B."/>
            <person name="Gohl D.M."/>
        </authorList>
    </citation>
    <scope>NUCLEOTIDE SEQUENCE</scope>
    <source>
        <strain evidence="8">Duluth1</strain>
        <tissue evidence="8">Whole animal</tissue>
    </source>
</reference>
<dbReference type="InterPro" id="IPR001254">
    <property type="entry name" value="Trypsin_dom"/>
</dbReference>
<evidence type="ECO:0000256" key="5">
    <source>
        <dbReference type="RuleBase" id="RU363034"/>
    </source>
</evidence>
<dbReference type="PRINTS" id="PR00722">
    <property type="entry name" value="CHYMOTRYPSIN"/>
</dbReference>
<dbReference type="PANTHER" id="PTHR24252:SF7">
    <property type="entry name" value="HYALIN"/>
    <property type="match status" value="1"/>
</dbReference>
<evidence type="ECO:0000256" key="4">
    <source>
        <dbReference type="ARBA" id="ARBA00023157"/>
    </source>
</evidence>
<dbReference type="SMART" id="SM00020">
    <property type="entry name" value="Tryp_SPc"/>
    <property type="match status" value="1"/>
</dbReference>
<dbReference type="Gene3D" id="2.40.10.10">
    <property type="entry name" value="Trypsin-like serine proteases"/>
    <property type="match status" value="1"/>
</dbReference>
<organism evidence="8 9">
    <name type="scientific">Dreissena polymorpha</name>
    <name type="common">Zebra mussel</name>
    <name type="synonym">Mytilus polymorpha</name>
    <dbReference type="NCBI Taxonomy" id="45954"/>
    <lineage>
        <taxon>Eukaryota</taxon>
        <taxon>Metazoa</taxon>
        <taxon>Spiralia</taxon>
        <taxon>Lophotrochozoa</taxon>
        <taxon>Mollusca</taxon>
        <taxon>Bivalvia</taxon>
        <taxon>Autobranchia</taxon>
        <taxon>Heteroconchia</taxon>
        <taxon>Euheterodonta</taxon>
        <taxon>Imparidentia</taxon>
        <taxon>Neoheterodontei</taxon>
        <taxon>Myida</taxon>
        <taxon>Dreissenoidea</taxon>
        <taxon>Dreissenidae</taxon>
        <taxon>Dreissena</taxon>
    </lineage>
</organism>
<dbReference type="SUPFAM" id="SSF50494">
    <property type="entry name" value="Trypsin-like serine proteases"/>
    <property type="match status" value="1"/>
</dbReference>
<dbReference type="EMBL" id="JAIWYP010000001">
    <property type="protein sequence ID" value="KAH3892624.1"/>
    <property type="molecule type" value="Genomic_DNA"/>
</dbReference>
<comment type="caution">
    <text evidence="8">The sequence shown here is derived from an EMBL/GenBank/DDBJ whole genome shotgun (WGS) entry which is preliminary data.</text>
</comment>
<keyword evidence="4" id="KW-1015">Disulfide bond</keyword>
<dbReference type="GO" id="GO:0004252">
    <property type="term" value="F:serine-type endopeptidase activity"/>
    <property type="evidence" value="ECO:0007669"/>
    <property type="project" value="InterPro"/>
</dbReference>
<keyword evidence="9" id="KW-1185">Reference proteome</keyword>
<name>A0A9D4NFD7_DREPO</name>
<dbReference type="PANTHER" id="PTHR24252">
    <property type="entry name" value="ACROSIN-RELATED"/>
    <property type="match status" value="1"/>
</dbReference>
<evidence type="ECO:0000259" key="6">
    <source>
        <dbReference type="PROSITE" id="PS50022"/>
    </source>
</evidence>
<reference evidence="8" key="2">
    <citation type="submission" date="2020-11" db="EMBL/GenBank/DDBJ databases">
        <authorList>
            <person name="McCartney M.A."/>
            <person name="Auch B."/>
            <person name="Kono T."/>
            <person name="Mallez S."/>
            <person name="Becker A."/>
            <person name="Gohl D.M."/>
            <person name="Silverstein K.A.T."/>
            <person name="Koren S."/>
            <person name="Bechman K.B."/>
            <person name="Herman A."/>
            <person name="Abrahante J.E."/>
            <person name="Garbe J."/>
        </authorList>
    </citation>
    <scope>NUCLEOTIDE SEQUENCE</scope>
    <source>
        <strain evidence="8">Duluth1</strain>
        <tissue evidence="8">Whole animal</tissue>
    </source>
</reference>
<evidence type="ECO:0000256" key="3">
    <source>
        <dbReference type="ARBA" id="ARBA00022825"/>
    </source>
</evidence>
<proteinExistence type="predicted"/>
<dbReference type="PROSITE" id="PS50022">
    <property type="entry name" value="FA58C_3"/>
    <property type="match status" value="1"/>
</dbReference>
<dbReference type="PROSITE" id="PS00134">
    <property type="entry name" value="TRYPSIN_HIS"/>
    <property type="match status" value="1"/>
</dbReference>
<keyword evidence="1 5" id="KW-0645">Protease</keyword>
<gene>
    <name evidence="8" type="ORF">DPMN_016745</name>
</gene>
<evidence type="ECO:0000259" key="7">
    <source>
        <dbReference type="PROSITE" id="PS50240"/>
    </source>
</evidence>
<dbReference type="InterPro" id="IPR001314">
    <property type="entry name" value="Peptidase_S1A"/>
</dbReference>
<dbReference type="InterPro" id="IPR018114">
    <property type="entry name" value="TRYPSIN_HIS"/>
</dbReference>
<dbReference type="InterPro" id="IPR008979">
    <property type="entry name" value="Galactose-bd-like_sf"/>
</dbReference>
<evidence type="ECO:0000313" key="9">
    <source>
        <dbReference type="Proteomes" id="UP000828390"/>
    </source>
</evidence>
<dbReference type="InterPro" id="IPR033116">
    <property type="entry name" value="TRYPSIN_SER"/>
</dbReference>
<accession>A0A9D4NFD7</accession>
<dbReference type="AlphaFoldDB" id="A0A9D4NFD7"/>
<dbReference type="Gene3D" id="2.60.120.260">
    <property type="entry name" value="Galactose-binding domain-like"/>
    <property type="match status" value="1"/>
</dbReference>
<dbReference type="OrthoDB" id="10059102at2759"/>
<dbReference type="InterPro" id="IPR000421">
    <property type="entry name" value="FA58C"/>
</dbReference>
<dbReference type="SUPFAM" id="SSF49785">
    <property type="entry name" value="Galactose-binding domain-like"/>
    <property type="match status" value="1"/>
</dbReference>
<dbReference type="GO" id="GO:0006508">
    <property type="term" value="P:proteolysis"/>
    <property type="evidence" value="ECO:0007669"/>
    <property type="project" value="UniProtKB-KW"/>
</dbReference>
<keyword evidence="3 5" id="KW-0720">Serine protease</keyword>
<dbReference type="Proteomes" id="UP000828390">
    <property type="component" value="Unassembled WGS sequence"/>
</dbReference>
<evidence type="ECO:0000313" key="8">
    <source>
        <dbReference type="EMBL" id="KAH3892624.1"/>
    </source>
</evidence>
<dbReference type="InterPro" id="IPR043504">
    <property type="entry name" value="Peptidase_S1_PA_chymotrypsin"/>
</dbReference>
<dbReference type="CDD" id="cd00190">
    <property type="entry name" value="Tryp_SPc"/>
    <property type="match status" value="1"/>
</dbReference>
<feature type="domain" description="F5/8 type C" evidence="6">
    <location>
        <begin position="88"/>
        <end position="185"/>
    </location>
</feature>
<dbReference type="InterPro" id="IPR009003">
    <property type="entry name" value="Peptidase_S1_PA"/>
</dbReference>
<evidence type="ECO:0000256" key="2">
    <source>
        <dbReference type="ARBA" id="ARBA00022801"/>
    </source>
</evidence>
<keyword evidence="2 5" id="KW-0378">Hydrolase</keyword>
<dbReference type="Pfam" id="PF00089">
    <property type="entry name" value="Trypsin"/>
    <property type="match status" value="1"/>
</dbReference>
<protein>
    <submittedName>
        <fullName evidence="8">Uncharacterized protein</fullName>
    </submittedName>
</protein>
<dbReference type="PROSITE" id="PS50240">
    <property type="entry name" value="TRYPSIN_DOM"/>
    <property type="match status" value="1"/>
</dbReference>
<evidence type="ECO:0000256" key="1">
    <source>
        <dbReference type="ARBA" id="ARBA00022670"/>
    </source>
</evidence>
<dbReference type="FunFam" id="2.40.10.10:FF:000003">
    <property type="entry name" value="Transmembrane serine protease 3"/>
    <property type="match status" value="1"/>
</dbReference>
<dbReference type="PROSITE" id="PS00135">
    <property type="entry name" value="TRYPSIN_SER"/>
    <property type="match status" value="1"/>
</dbReference>
<dbReference type="Pfam" id="PF00754">
    <property type="entry name" value="F5_F8_type_C"/>
    <property type="match status" value="1"/>
</dbReference>
<feature type="domain" description="Peptidase S1" evidence="7">
    <location>
        <begin position="347"/>
        <end position="597"/>
    </location>
</feature>
<sequence length="599" mass="66831">MMTWVRYGIALHVVLIFVELGWCYILDNKVVDGVKRQRREDASNSEVTCSEHLESKRDSINIQMGFTITDEKSDETEPQRISFGAQSYFQVELKETALISGIVTHDSSHFEFRVTLFRVAYSTDCITFANVTDRHGEDQEYYGNKDSNTSTTVMFDRVFNARCVRIVPTKRIGENTAMTFELLGCSPDHCKGSITPSSTECPSSEIRKFVFDKEKVITSMRITLTAPATEQTPAFKVAYARACNYEMVQFVKENDLPKDFEIPYGESSLVLEGPGFPIRSQCIAVLSRWETGHDDEGGTPKAGNPLVAMETEGYQVTFEGCNALATHEPVGSCGNTYIEENDAKKRVVGGSALLQGEWPWLASIHYAYGENITGHTCGATLIHPQWLLTAAHCFVFSWIDLSDTSIWRIVLGEHVQYREEGTEQKHTLDKVVPHPKYLLSSDDHMDYDIALLKLSRPADLSEYVNTICIEPDYTAPDHSHCVTAGWGDLEHGAGMGVEMPHHASVQIVPNSVCADSYSLLYEYSYQNFTIADSLMCAAAEGKDSCQGDSGGPLACFNNGHWTQVGVVSTGYGCAHPQYPGIYTRVNHFYDWIDDVMHSN</sequence>